<feature type="transmembrane region" description="Helical" evidence="1">
    <location>
        <begin position="36"/>
        <end position="69"/>
    </location>
</feature>
<gene>
    <name evidence="2" type="ORF">SAMN05444583_11473</name>
</gene>
<keyword evidence="1" id="KW-0812">Transmembrane</keyword>
<proteinExistence type="predicted"/>
<dbReference type="EMBL" id="FOAW01000014">
    <property type="protein sequence ID" value="SEL76512.1"/>
    <property type="molecule type" value="Genomic_DNA"/>
</dbReference>
<evidence type="ECO:0000256" key="1">
    <source>
        <dbReference type="SAM" id="Phobius"/>
    </source>
</evidence>
<evidence type="ECO:0000313" key="3">
    <source>
        <dbReference type="Proteomes" id="UP000198677"/>
    </source>
</evidence>
<dbReference type="RefSeq" id="WP_072751611.1">
    <property type="nucleotide sequence ID" value="NZ_FOAW01000014.1"/>
</dbReference>
<sequence length="85" mass="9182">MTTADFATTPHRSARGRGASVNLAGTDWPLYKLEALAAGLLAFVALLVITQAMQPAVLVAAAVTVVVWWARRLYWAGDRITRTGR</sequence>
<dbReference type="AlphaFoldDB" id="A0A1H7SV33"/>
<name>A0A1H7SV33_9NOCA</name>
<protein>
    <submittedName>
        <fullName evidence="2">Uncharacterized protein</fullName>
    </submittedName>
</protein>
<accession>A0A1H7SV33</accession>
<keyword evidence="1" id="KW-1133">Transmembrane helix</keyword>
<organism evidence="2 3">
    <name type="scientific">Rhodococcus maanshanensis</name>
    <dbReference type="NCBI Taxonomy" id="183556"/>
    <lineage>
        <taxon>Bacteria</taxon>
        <taxon>Bacillati</taxon>
        <taxon>Actinomycetota</taxon>
        <taxon>Actinomycetes</taxon>
        <taxon>Mycobacteriales</taxon>
        <taxon>Nocardiaceae</taxon>
        <taxon>Rhodococcus</taxon>
    </lineage>
</organism>
<keyword evidence="1" id="KW-0472">Membrane</keyword>
<keyword evidence="3" id="KW-1185">Reference proteome</keyword>
<dbReference type="Proteomes" id="UP000198677">
    <property type="component" value="Unassembled WGS sequence"/>
</dbReference>
<evidence type="ECO:0000313" key="2">
    <source>
        <dbReference type="EMBL" id="SEL76512.1"/>
    </source>
</evidence>
<reference evidence="3" key="1">
    <citation type="submission" date="2016-10" db="EMBL/GenBank/DDBJ databases">
        <authorList>
            <person name="Varghese N."/>
            <person name="Submissions S."/>
        </authorList>
    </citation>
    <scope>NUCLEOTIDE SEQUENCE [LARGE SCALE GENOMIC DNA]</scope>
    <source>
        <strain evidence="3">DSM 44675</strain>
    </source>
</reference>